<dbReference type="Gene3D" id="3.40.190.10">
    <property type="entry name" value="Periplasmic binding protein-like II"/>
    <property type="match status" value="1"/>
</dbReference>
<dbReference type="InterPro" id="IPR039424">
    <property type="entry name" value="SBP_5"/>
</dbReference>
<sequence>MIRTKFFNTILITASALALASCGGSNGPDSSNVVLHRGNNAEPLSLDPHKASGTWENNIIGDMFLGLFTDDPDGAPIPGMAESWEVSEDGLTWTFTLREAYWSDGEPVTAGDFVFAWQRIATPATGAQYVSLLYPIVGVEEASTGAADPSSIGVRAIDDRTLEVHLVNPAPYLQGLLTHYTTFPLPQHVVEVYGDEWVRPANMVSNGAYTLEDWRTNNYVHLTRNANFYDNANVCIDDVYYYPTVDNSAAGRRVRNGELDLNMEFPGQQMEFLRREIPDFVRVNPFMGTIYFSINTTIEQFDDVNVRNALGMAIDRDFIANEILRAGQQPAYSMIPPGVANYPGGVEAEWADIPVEQRRANARALLEAAGYGPDNPFEFEYTYRATGDNPRIAPVVQNDWSAIADWVQPELIVNDTQIHYDNLRASDFQVADGGWIADYNDPYNFLFLGEYRSVPMNYARYNNPEFDALVTEANRELDLELRGEMMAEAEQILIDDMPIIPLVFYVNKSLVNPRVTGWEDNLTNIHRTRYLCFADLEESDSAAE</sequence>
<dbReference type="GO" id="GO:0015833">
    <property type="term" value="P:peptide transport"/>
    <property type="evidence" value="ECO:0007669"/>
    <property type="project" value="TreeGrafter"/>
</dbReference>
<dbReference type="AlphaFoldDB" id="A0A495D100"/>
<dbReference type="GO" id="GO:0030288">
    <property type="term" value="C:outer membrane-bounded periplasmic space"/>
    <property type="evidence" value="ECO:0007669"/>
    <property type="project" value="TreeGrafter"/>
</dbReference>
<dbReference type="Gene3D" id="3.90.76.10">
    <property type="entry name" value="Dipeptide-binding Protein, Domain 1"/>
    <property type="match status" value="1"/>
</dbReference>
<keyword evidence="3" id="KW-0813">Transport</keyword>
<dbReference type="RefSeq" id="WP_075191077.1">
    <property type="nucleotide sequence ID" value="NZ_RBIM01000007.1"/>
</dbReference>
<dbReference type="FunFam" id="3.90.76.10:FF:000001">
    <property type="entry name" value="Oligopeptide ABC transporter substrate-binding protein"/>
    <property type="match status" value="1"/>
</dbReference>
<reference evidence="7 8" key="1">
    <citation type="submission" date="2018-10" db="EMBL/GenBank/DDBJ databases">
        <title>Genomic Encyclopedia of Type Strains, Phase IV (KMG-IV): sequencing the most valuable type-strain genomes for metagenomic binning, comparative biology and taxonomic classification.</title>
        <authorList>
            <person name="Goeker M."/>
        </authorList>
    </citation>
    <scope>NUCLEOTIDE SEQUENCE [LARGE SCALE GENOMIC DNA]</scope>
    <source>
        <strain evidence="7 8">DSM 4734</strain>
    </source>
</reference>
<dbReference type="Proteomes" id="UP000273675">
    <property type="component" value="Unassembled WGS sequence"/>
</dbReference>
<organism evidence="7 8">
    <name type="scientific">Maricaulis maris</name>
    <dbReference type="NCBI Taxonomy" id="74318"/>
    <lineage>
        <taxon>Bacteria</taxon>
        <taxon>Pseudomonadati</taxon>
        <taxon>Pseudomonadota</taxon>
        <taxon>Alphaproteobacteria</taxon>
        <taxon>Maricaulales</taxon>
        <taxon>Maricaulaceae</taxon>
        <taxon>Maricaulis</taxon>
    </lineage>
</organism>
<feature type="signal peptide" evidence="5">
    <location>
        <begin position="1"/>
        <end position="20"/>
    </location>
</feature>
<dbReference type="PANTHER" id="PTHR30290:SF10">
    <property type="entry name" value="PERIPLASMIC OLIGOPEPTIDE-BINDING PROTEIN-RELATED"/>
    <property type="match status" value="1"/>
</dbReference>
<comment type="caution">
    <text evidence="7">The sequence shown here is derived from an EMBL/GenBank/DDBJ whole genome shotgun (WGS) entry which is preliminary data.</text>
</comment>
<dbReference type="GO" id="GO:0043190">
    <property type="term" value="C:ATP-binding cassette (ABC) transporter complex"/>
    <property type="evidence" value="ECO:0007669"/>
    <property type="project" value="InterPro"/>
</dbReference>
<dbReference type="CDD" id="cd08504">
    <property type="entry name" value="PBP2_OppA"/>
    <property type="match status" value="1"/>
</dbReference>
<dbReference type="EMBL" id="RBIM01000007">
    <property type="protein sequence ID" value="RKQ95184.1"/>
    <property type="molecule type" value="Genomic_DNA"/>
</dbReference>
<dbReference type="Pfam" id="PF00496">
    <property type="entry name" value="SBP_bac_5"/>
    <property type="match status" value="1"/>
</dbReference>
<dbReference type="OrthoDB" id="9803988at2"/>
<dbReference type="PROSITE" id="PS51257">
    <property type="entry name" value="PROKAR_LIPOPROTEIN"/>
    <property type="match status" value="1"/>
</dbReference>
<evidence type="ECO:0000313" key="7">
    <source>
        <dbReference type="EMBL" id="RKQ95184.1"/>
    </source>
</evidence>
<dbReference type="PANTHER" id="PTHR30290">
    <property type="entry name" value="PERIPLASMIC BINDING COMPONENT OF ABC TRANSPORTER"/>
    <property type="match status" value="1"/>
</dbReference>
<dbReference type="InterPro" id="IPR030678">
    <property type="entry name" value="Peptide/Ni-bd"/>
</dbReference>
<keyword evidence="4 5" id="KW-0732">Signal</keyword>
<name>A0A495D100_9PROT</name>
<evidence type="ECO:0000313" key="8">
    <source>
        <dbReference type="Proteomes" id="UP000273675"/>
    </source>
</evidence>
<feature type="chain" id="PRO_5019813394" evidence="5">
    <location>
        <begin position="21"/>
        <end position="544"/>
    </location>
</feature>
<evidence type="ECO:0000256" key="4">
    <source>
        <dbReference type="ARBA" id="ARBA00022729"/>
    </source>
</evidence>
<comment type="similarity">
    <text evidence="2">Belongs to the bacterial solute-binding protein 5 family.</text>
</comment>
<accession>A0A495D100</accession>
<gene>
    <name evidence="7" type="ORF">C7435_2871</name>
</gene>
<dbReference type="Gene3D" id="3.10.105.10">
    <property type="entry name" value="Dipeptide-binding Protein, Domain 3"/>
    <property type="match status" value="1"/>
</dbReference>
<evidence type="ECO:0000256" key="2">
    <source>
        <dbReference type="ARBA" id="ARBA00005695"/>
    </source>
</evidence>
<evidence type="ECO:0000256" key="3">
    <source>
        <dbReference type="ARBA" id="ARBA00022448"/>
    </source>
</evidence>
<proteinExistence type="inferred from homology"/>
<protein>
    <submittedName>
        <fullName evidence="7">Oligopeptide transport system substrate-binding protein</fullName>
    </submittedName>
</protein>
<dbReference type="InterPro" id="IPR000914">
    <property type="entry name" value="SBP_5_dom"/>
</dbReference>
<evidence type="ECO:0000256" key="1">
    <source>
        <dbReference type="ARBA" id="ARBA00004418"/>
    </source>
</evidence>
<evidence type="ECO:0000256" key="5">
    <source>
        <dbReference type="SAM" id="SignalP"/>
    </source>
</evidence>
<dbReference type="GO" id="GO:1904680">
    <property type="term" value="F:peptide transmembrane transporter activity"/>
    <property type="evidence" value="ECO:0007669"/>
    <property type="project" value="TreeGrafter"/>
</dbReference>
<evidence type="ECO:0000259" key="6">
    <source>
        <dbReference type="Pfam" id="PF00496"/>
    </source>
</evidence>
<feature type="domain" description="Solute-binding protein family 5" evidence="6">
    <location>
        <begin position="76"/>
        <end position="446"/>
    </location>
</feature>
<dbReference type="PIRSF" id="PIRSF002741">
    <property type="entry name" value="MppA"/>
    <property type="match status" value="1"/>
</dbReference>
<dbReference type="SUPFAM" id="SSF53850">
    <property type="entry name" value="Periplasmic binding protein-like II"/>
    <property type="match status" value="1"/>
</dbReference>
<comment type="subcellular location">
    <subcellularLocation>
        <location evidence="1">Periplasm</location>
    </subcellularLocation>
</comment>